<dbReference type="PROSITE" id="PS51257">
    <property type="entry name" value="PROKAR_LIPOPROTEIN"/>
    <property type="match status" value="1"/>
</dbReference>
<feature type="compositionally biased region" description="Low complexity" evidence="1">
    <location>
        <begin position="227"/>
        <end position="245"/>
    </location>
</feature>
<keyword evidence="2" id="KW-0732">Signal</keyword>
<dbReference type="EMBL" id="CP107006">
    <property type="protein sequence ID" value="UYQ91114.1"/>
    <property type="molecule type" value="Genomic_DNA"/>
</dbReference>
<evidence type="ECO:0000256" key="1">
    <source>
        <dbReference type="SAM" id="MobiDB-lite"/>
    </source>
</evidence>
<evidence type="ECO:0000256" key="2">
    <source>
        <dbReference type="SAM" id="SignalP"/>
    </source>
</evidence>
<gene>
    <name evidence="3" type="ORF">MKQ68_13525</name>
</gene>
<feature type="compositionally biased region" description="Low complexity" evidence="1">
    <location>
        <begin position="326"/>
        <end position="347"/>
    </location>
</feature>
<dbReference type="Proteomes" id="UP001162741">
    <property type="component" value="Chromosome"/>
</dbReference>
<feature type="region of interest" description="Disordered" evidence="1">
    <location>
        <begin position="212"/>
        <end position="354"/>
    </location>
</feature>
<reference evidence="3" key="1">
    <citation type="submission" date="2022-10" db="EMBL/GenBank/DDBJ databases">
        <title>Chitinophaga sp. nov., isolated from soil.</title>
        <authorList>
            <person name="Jeon C.O."/>
        </authorList>
    </citation>
    <scope>NUCLEOTIDE SEQUENCE</scope>
    <source>
        <strain evidence="3">R8</strain>
    </source>
</reference>
<proteinExistence type="predicted"/>
<feature type="signal peptide" evidence="2">
    <location>
        <begin position="1"/>
        <end position="22"/>
    </location>
</feature>
<sequence>MMKPMTYSAAVAMLILSSCSSAYKTAQTPDDVYYSPSKPVYASNTQRQASSQAVDQDSERYVTYDDNGRSTDTYVTYEDEDEEKYDYARRLDRFNRPYSGSYWDNYYYDDFYFGGPSLYSGMYSPYFGRAGWGMSMGLGWGGGFNNWYSPYSAWGWGSPYNHFYYGMPAYSYWGGGYGGWYGGGSPWFGSPWYGGFYPGGVHGGGGSYRPRPANAWSPRGSTSSPVYGNSRGRLSNGSGSGNYNGAAPVRTFDRTRTGGNTGGRVAAPNTGDRGNAGVPRRTFDRSGSERPVTAPSRPANNQPTRSFDRSSSNNNSQPSYNPPPSRSSSPSYTPSNSGSNSGSNSAPVRSGRRG</sequence>
<keyword evidence="4" id="KW-1185">Reference proteome</keyword>
<evidence type="ECO:0008006" key="5">
    <source>
        <dbReference type="Google" id="ProtNLM"/>
    </source>
</evidence>
<protein>
    <recommendedName>
        <fullName evidence="5">Vitellogenin II</fullName>
    </recommendedName>
</protein>
<accession>A0ABY6IUR4</accession>
<feature type="chain" id="PRO_5047233908" description="Vitellogenin II" evidence="2">
    <location>
        <begin position="23"/>
        <end position="354"/>
    </location>
</feature>
<feature type="compositionally biased region" description="Low complexity" evidence="1">
    <location>
        <begin position="310"/>
        <end position="319"/>
    </location>
</feature>
<name>A0ABY6IUR4_9BACT</name>
<organism evidence="3 4">
    <name type="scientific">Chitinophaga horti</name>
    <dbReference type="NCBI Taxonomy" id="2920382"/>
    <lineage>
        <taxon>Bacteria</taxon>
        <taxon>Pseudomonadati</taxon>
        <taxon>Bacteroidota</taxon>
        <taxon>Chitinophagia</taxon>
        <taxon>Chitinophagales</taxon>
        <taxon>Chitinophagaceae</taxon>
        <taxon>Chitinophaga</taxon>
    </lineage>
</organism>
<evidence type="ECO:0000313" key="4">
    <source>
        <dbReference type="Proteomes" id="UP001162741"/>
    </source>
</evidence>
<dbReference type="RefSeq" id="WP_264279593.1">
    <property type="nucleotide sequence ID" value="NZ_CP107006.1"/>
</dbReference>
<evidence type="ECO:0000313" key="3">
    <source>
        <dbReference type="EMBL" id="UYQ91114.1"/>
    </source>
</evidence>